<evidence type="ECO:0000313" key="2">
    <source>
        <dbReference type="EMBL" id="MBB5323492.1"/>
    </source>
</evidence>
<dbReference type="InterPro" id="IPR053737">
    <property type="entry name" value="Type_II_TA_Toxin"/>
</dbReference>
<evidence type="ECO:0000259" key="1">
    <source>
        <dbReference type="PROSITE" id="PS51459"/>
    </source>
</evidence>
<accession>A0A7W8IN00</accession>
<sequence length="138" mass="16120">MQVQYLTGEEILVIHYTLMELYGEGEQNGIKFQAKFESMLERPKGIYFGTELYPTVIDKACCYYHSIARGHIFHNGNKRTALAVFFTFLDINGYELQMPAQEAEDYTVRLANDDKYRGNDCIQRMVEELEPYIIPKEE</sequence>
<dbReference type="PANTHER" id="PTHR39426:SF1">
    <property type="entry name" value="HOMOLOGY TO DEATH-ON-CURING PROTEIN OF PHAGE P1"/>
    <property type="match status" value="1"/>
</dbReference>
<gene>
    <name evidence="2" type="ORF">HNQ34_000569</name>
</gene>
<feature type="domain" description="Fido" evidence="1">
    <location>
        <begin position="6"/>
        <end position="135"/>
    </location>
</feature>
<evidence type="ECO:0000313" key="3">
    <source>
        <dbReference type="Proteomes" id="UP000520011"/>
    </source>
</evidence>
<dbReference type="Gene3D" id="1.20.120.1870">
    <property type="entry name" value="Fic/DOC protein, Fido domain"/>
    <property type="match status" value="1"/>
</dbReference>
<dbReference type="EMBL" id="JACHEP010000001">
    <property type="protein sequence ID" value="MBB5323492.1"/>
    <property type="molecule type" value="Genomic_DNA"/>
</dbReference>
<dbReference type="RefSeq" id="WP_183251238.1">
    <property type="nucleotide sequence ID" value="NZ_JACHEP010000001.1"/>
</dbReference>
<protein>
    <submittedName>
        <fullName evidence="2">Death-on-curing protein</fullName>
    </submittedName>
</protein>
<proteinExistence type="predicted"/>
<dbReference type="InterPro" id="IPR036597">
    <property type="entry name" value="Fido-like_dom_sf"/>
</dbReference>
<dbReference type="PROSITE" id="PS51459">
    <property type="entry name" value="FIDO"/>
    <property type="match status" value="1"/>
</dbReference>
<dbReference type="InterPro" id="IPR003812">
    <property type="entry name" value="Fido"/>
</dbReference>
<dbReference type="AlphaFoldDB" id="A0A7W8IN00"/>
<dbReference type="Proteomes" id="UP000520011">
    <property type="component" value="Unassembled WGS sequence"/>
</dbReference>
<keyword evidence="3" id="KW-1185">Reference proteome</keyword>
<name>A0A7W8IN00_9BACL</name>
<dbReference type="Pfam" id="PF02661">
    <property type="entry name" value="Fic"/>
    <property type="match status" value="1"/>
</dbReference>
<comment type="caution">
    <text evidence="2">The sequence shown here is derived from an EMBL/GenBank/DDBJ whole genome shotgun (WGS) entry which is preliminary data.</text>
</comment>
<dbReference type="GO" id="GO:0016301">
    <property type="term" value="F:kinase activity"/>
    <property type="evidence" value="ECO:0007669"/>
    <property type="project" value="InterPro"/>
</dbReference>
<reference evidence="2 3" key="1">
    <citation type="submission" date="2020-08" db="EMBL/GenBank/DDBJ databases">
        <title>Genomic Encyclopedia of Type Strains, Phase IV (KMG-IV): sequencing the most valuable type-strain genomes for metagenomic binning, comparative biology and taxonomic classification.</title>
        <authorList>
            <person name="Goeker M."/>
        </authorList>
    </citation>
    <scope>NUCLEOTIDE SEQUENCE [LARGE SCALE GENOMIC DNA]</scope>
    <source>
        <strain evidence="2 3">DSM 16325</strain>
    </source>
</reference>
<dbReference type="InterPro" id="IPR006440">
    <property type="entry name" value="Doc"/>
</dbReference>
<organism evidence="2 3">
    <name type="scientific">Anoxybacteroides tepidamans</name>
    <dbReference type="NCBI Taxonomy" id="265948"/>
    <lineage>
        <taxon>Bacteria</taxon>
        <taxon>Bacillati</taxon>
        <taxon>Bacillota</taxon>
        <taxon>Bacilli</taxon>
        <taxon>Bacillales</taxon>
        <taxon>Anoxybacillaceae</taxon>
        <taxon>Anoxybacteroides</taxon>
    </lineage>
</organism>
<dbReference type="NCBIfam" id="TIGR01550">
    <property type="entry name" value="DOC_P1"/>
    <property type="match status" value="1"/>
</dbReference>
<dbReference type="PANTHER" id="PTHR39426">
    <property type="entry name" value="HOMOLOGY TO DEATH-ON-CURING PROTEIN OF PHAGE P1"/>
    <property type="match status" value="1"/>
</dbReference>
<dbReference type="SUPFAM" id="SSF140931">
    <property type="entry name" value="Fic-like"/>
    <property type="match status" value="1"/>
</dbReference>